<gene>
    <name evidence="1" type="ORF">OCBIM_22017377mg</name>
</gene>
<name>A0A0L8HCW8_OCTBM</name>
<accession>A0A0L8HCW8</accession>
<dbReference type="AlphaFoldDB" id="A0A0L8HCW8"/>
<reference evidence="1" key="1">
    <citation type="submission" date="2015-07" db="EMBL/GenBank/DDBJ databases">
        <title>MeaNS - Measles Nucleotide Surveillance Program.</title>
        <authorList>
            <person name="Tran T."/>
            <person name="Druce J."/>
        </authorList>
    </citation>
    <scope>NUCLEOTIDE SEQUENCE</scope>
    <source>
        <strain evidence="1">UCB-OBI-ISO-001</strain>
        <tissue evidence="1">Gonad</tissue>
    </source>
</reference>
<sequence>MCALGAHGDDSRCRVFIVDTVPRSHRAPTALGADRGFEWAICGIADIGWRISGLRYDPVPGWGRATVPADRSYGQ</sequence>
<proteinExistence type="predicted"/>
<protein>
    <submittedName>
        <fullName evidence="1">Uncharacterized protein</fullName>
    </submittedName>
</protein>
<evidence type="ECO:0000313" key="1">
    <source>
        <dbReference type="EMBL" id="KOF87126.1"/>
    </source>
</evidence>
<organism evidence="1">
    <name type="scientific">Octopus bimaculoides</name>
    <name type="common">California two-spotted octopus</name>
    <dbReference type="NCBI Taxonomy" id="37653"/>
    <lineage>
        <taxon>Eukaryota</taxon>
        <taxon>Metazoa</taxon>
        <taxon>Spiralia</taxon>
        <taxon>Lophotrochozoa</taxon>
        <taxon>Mollusca</taxon>
        <taxon>Cephalopoda</taxon>
        <taxon>Coleoidea</taxon>
        <taxon>Octopodiformes</taxon>
        <taxon>Octopoda</taxon>
        <taxon>Incirrata</taxon>
        <taxon>Octopodidae</taxon>
        <taxon>Octopus</taxon>
    </lineage>
</organism>
<dbReference type="EMBL" id="KQ418487">
    <property type="protein sequence ID" value="KOF87126.1"/>
    <property type="molecule type" value="Genomic_DNA"/>
</dbReference>